<organism evidence="1 2">
    <name type="scientific">Corallococcus carmarthensis</name>
    <dbReference type="NCBI Taxonomy" id="2316728"/>
    <lineage>
        <taxon>Bacteria</taxon>
        <taxon>Pseudomonadati</taxon>
        <taxon>Myxococcota</taxon>
        <taxon>Myxococcia</taxon>
        <taxon>Myxococcales</taxon>
        <taxon>Cystobacterineae</taxon>
        <taxon>Myxococcaceae</taxon>
        <taxon>Corallococcus</taxon>
    </lineage>
</organism>
<proteinExistence type="predicted"/>
<evidence type="ECO:0008006" key="3">
    <source>
        <dbReference type="Google" id="ProtNLM"/>
    </source>
</evidence>
<dbReference type="EMBL" id="RAWE01000116">
    <property type="protein sequence ID" value="RKG99355.1"/>
    <property type="molecule type" value="Genomic_DNA"/>
</dbReference>
<reference evidence="2" key="1">
    <citation type="submission" date="2018-09" db="EMBL/GenBank/DDBJ databases">
        <authorList>
            <person name="Livingstone P.G."/>
            <person name="Whitworth D.E."/>
        </authorList>
    </citation>
    <scope>NUCLEOTIDE SEQUENCE [LARGE SCALE GENOMIC DNA]</scope>
    <source>
        <strain evidence="2">CA043D</strain>
    </source>
</reference>
<dbReference type="RefSeq" id="WP_120605406.1">
    <property type="nucleotide sequence ID" value="NZ_JABFJX010000168.1"/>
</dbReference>
<dbReference type="SUPFAM" id="SSF53474">
    <property type="entry name" value="alpha/beta-Hydrolases"/>
    <property type="match status" value="1"/>
</dbReference>
<protein>
    <recommendedName>
        <fullName evidence="3">Lipase</fullName>
    </recommendedName>
</protein>
<dbReference type="OrthoDB" id="5477453at2"/>
<dbReference type="Proteomes" id="UP000268313">
    <property type="component" value="Unassembled WGS sequence"/>
</dbReference>
<evidence type="ECO:0000313" key="2">
    <source>
        <dbReference type="Proteomes" id="UP000268313"/>
    </source>
</evidence>
<name>A0A3A8JVW6_9BACT</name>
<dbReference type="AlphaFoldDB" id="A0A3A8JVW6"/>
<evidence type="ECO:0000313" key="1">
    <source>
        <dbReference type="EMBL" id="RKG99355.1"/>
    </source>
</evidence>
<keyword evidence="2" id="KW-1185">Reference proteome</keyword>
<comment type="caution">
    <text evidence="1">The sequence shown here is derived from an EMBL/GenBank/DDBJ whole genome shotgun (WGS) entry which is preliminary data.</text>
</comment>
<gene>
    <name evidence="1" type="ORF">D7X32_26775</name>
</gene>
<dbReference type="Gene3D" id="3.40.50.1820">
    <property type="entry name" value="alpha/beta hydrolase"/>
    <property type="match status" value="1"/>
</dbReference>
<sequence>MKKSLFLGAMALGAVACTPEIEQEAPNTNVGLAEFDPSASPAVVPSPNDLAINQVTKLVQAPINPAASAAEQEFTRDYLNSLNGFPTSAIANTKVKDLDAFTVNSKTVLFIDLYAGTPLATKPVTPTIAYNEDTDLINIIPPVDINTGLPAWPKGARYAVALVGGENGLKTTAGHPVIGSATWAFINSDKSLVTCEDLTSPDCGPATEIIPSAETDPAKRLADQTASALQLEQLRRGYADVFNKALKPQGFKREDIVLIWTFSVVNQPEATINLAATARVPTIIPFPNDLLRVPKTATAAAHLNFPVPTTPGLQQDLFTGLNTLDGFSTTGAIVTENGDAQGVLDGTMFREAADGPAPKVDPASLAAGVKFFKLSNLDKGTKPDVTPCLVNNTGDCGTSVGTAGVVAVPQQLQIVPKAPLDGETQYGAALTTDLKDSRGRNVAPATAFALMRLANPVFANGKSTISSVPDSLAQALEPVRAAHKPYFDALAAAGLPRSKVALGWTFTTQSTTSVLQQLYALPGGVYGTPTAPTSIFPITSQVKSAMAGAGFATTNIDSVYEVRANTPWLLTGPFGTLNPGAPRPTRYPFMLFVPTGEAPSSGWPVLVFGHGLTSNRTSVLGVANKLTGAGYAVVAMDAVYHGERTSCVGSATVLGTTGTVGDDGACANPSTQRCESNPASLSYGRCVARTEAGRADCSAATLPAGVPADVYCSNIVSPSQGQCMADNKCEGGDFTRNSQGIPAISGWNFLNLGNLFTTRDNFRHHVVDFSQLLRVLAGTELNAAVKLNAAQVDYVGQSLGGILGTMSTGVSPRVRRSVLNVAGGNLTGVLLTSPAFAAQRTAFLGQLASAGVNPGTPAFDTFISLAGTILDPADARNYAYLLDNNAAAGTDPAVHRTFIQYIEGDAVIPNANTVAMINAANRTDAPRTVATYMFGEAAIGAIPAAGRHAFLNNPQIPEAVRNAAQDQIIGFLATGTVAQ</sequence>
<dbReference type="PROSITE" id="PS51257">
    <property type="entry name" value="PROKAR_LIPOPROTEIN"/>
    <property type="match status" value="1"/>
</dbReference>
<dbReference type="InterPro" id="IPR029058">
    <property type="entry name" value="AB_hydrolase_fold"/>
</dbReference>
<accession>A0A3A8JVW6</accession>